<proteinExistence type="predicted"/>
<keyword evidence="1" id="KW-0880">Kelch repeat</keyword>
<dbReference type="Proteomes" id="UP000238479">
    <property type="component" value="Chromosome 2"/>
</dbReference>
<evidence type="ECO:0000256" key="2">
    <source>
        <dbReference type="ARBA" id="ARBA00022737"/>
    </source>
</evidence>
<organism evidence="3 4">
    <name type="scientific">Rosa chinensis</name>
    <name type="common">China rose</name>
    <dbReference type="NCBI Taxonomy" id="74649"/>
    <lineage>
        <taxon>Eukaryota</taxon>
        <taxon>Viridiplantae</taxon>
        <taxon>Streptophyta</taxon>
        <taxon>Embryophyta</taxon>
        <taxon>Tracheophyta</taxon>
        <taxon>Spermatophyta</taxon>
        <taxon>Magnoliopsida</taxon>
        <taxon>eudicotyledons</taxon>
        <taxon>Gunneridae</taxon>
        <taxon>Pentapetalae</taxon>
        <taxon>rosids</taxon>
        <taxon>fabids</taxon>
        <taxon>Rosales</taxon>
        <taxon>Rosaceae</taxon>
        <taxon>Rosoideae</taxon>
        <taxon>Rosoideae incertae sedis</taxon>
        <taxon>Rosa</taxon>
    </lineage>
</organism>
<keyword evidence="4" id="KW-1185">Reference proteome</keyword>
<comment type="caution">
    <text evidence="3">The sequence shown here is derived from an EMBL/GenBank/DDBJ whole genome shotgun (WGS) entry which is preliminary data.</text>
</comment>
<sequence length="293" mass="32798">MKIGVWASSCVLPMVAVFWGYFYQFSSVHGIDDYSVRLISSKRFICCLSRLEVREGYVLKMFGTCMVRAFWELTITKHYNVGSLKLEPTVTVRLVYLGMLLEDENLGQLQMMGNSASWMYIVTCKSLCFSAVLNWGACREKGCRTLELLDSNSFRIHFVSSTKYSDSGDIVMGSYLFGSFPCKDGCKLRVYDEATDSWSKHIDSKIHLGNSRALEAASLVPLNGKLCIIRNNMSISLVDVSKSNDAGGASAEHLWETLAGKGQFRTMVTNLWSSLAGRNRLKSHIVHCQVLQA</sequence>
<protein>
    <submittedName>
        <fullName evidence="3">Uncharacterized protein</fullName>
    </submittedName>
</protein>
<dbReference type="AlphaFoldDB" id="A0A2P6RIZ8"/>
<gene>
    <name evidence="3" type="ORF">RchiOBHm_Chr2g0088801</name>
</gene>
<evidence type="ECO:0000313" key="3">
    <source>
        <dbReference type="EMBL" id="PRQ46410.1"/>
    </source>
</evidence>
<dbReference type="Gramene" id="PRQ46410">
    <property type="protein sequence ID" value="PRQ46410"/>
    <property type="gene ID" value="RchiOBHm_Chr2g0088801"/>
</dbReference>
<dbReference type="EMBL" id="PDCK01000040">
    <property type="protein sequence ID" value="PRQ46410.1"/>
    <property type="molecule type" value="Genomic_DNA"/>
</dbReference>
<dbReference type="STRING" id="74649.A0A2P6RIZ8"/>
<dbReference type="PANTHER" id="PTHR46344:SF16">
    <property type="entry name" value="KELCH MOTIF FAMILY PROTEIN, EXPRESSED"/>
    <property type="match status" value="1"/>
</dbReference>
<keyword evidence="2" id="KW-0677">Repeat</keyword>
<accession>A0A2P6RIZ8</accession>
<dbReference type="PANTHER" id="PTHR46344">
    <property type="entry name" value="OS02G0202900 PROTEIN"/>
    <property type="match status" value="1"/>
</dbReference>
<evidence type="ECO:0000313" key="4">
    <source>
        <dbReference type="Proteomes" id="UP000238479"/>
    </source>
</evidence>
<name>A0A2P6RIZ8_ROSCH</name>
<reference evidence="3 4" key="1">
    <citation type="journal article" date="2018" name="Nat. Genet.">
        <title>The Rosa genome provides new insights in the design of modern roses.</title>
        <authorList>
            <person name="Bendahmane M."/>
        </authorList>
    </citation>
    <scope>NUCLEOTIDE SEQUENCE [LARGE SCALE GENOMIC DNA]</scope>
    <source>
        <strain evidence="4">cv. Old Blush</strain>
    </source>
</reference>
<evidence type="ECO:0000256" key="1">
    <source>
        <dbReference type="ARBA" id="ARBA00022441"/>
    </source>
</evidence>